<dbReference type="Proteomes" id="UP001253193">
    <property type="component" value="Unassembled WGS sequence"/>
</dbReference>
<comment type="caution">
    <text evidence="1">The sequence shown here is derived from an EMBL/GenBank/DDBJ whole genome shotgun (WGS) entry which is preliminary data.</text>
</comment>
<protein>
    <submittedName>
        <fullName evidence="1">Uncharacterized protein</fullName>
    </submittedName>
</protein>
<evidence type="ECO:0000313" key="1">
    <source>
        <dbReference type="EMBL" id="MDS1821211.1"/>
    </source>
</evidence>
<proteinExistence type="predicted"/>
<organism evidence="1 2">
    <name type="scientific">Vibrio parahaemolyticus</name>
    <dbReference type="NCBI Taxonomy" id="670"/>
    <lineage>
        <taxon>Bacteria</taxon>
        <taxon>Pseudomonadati</taxon>
        <taxon>Pseudomonadota</taxon>
        <taxon>Gammaproteobacteria</taxon>
        <taxon>Vibrionales</taxon>
        <taxon>Vibrionaceae</taxon>
        <taxon>Vibrio</taxon>
    </lineage>
</organism>
<reference evidence="1" key="1">
    <citation type="submission" date="2023-06" db="EMBL/GenBank/DDBJ databases">
        <title>Genomic Diversity of Vibrio spp. and Metagenomic Analysis of Pathogens in Florida Gulf Coastal Waters Following Hurricane Ian.</title>
        <authorList>
            <person name="Brumfield K.D."/>
        </authorList>
    </citation>
    <scope>NUCLEOTIDE SEQUENCE</scope>
    <source>
        <strain evidence="1">WBS2B-138</strain>
    </source>
</reference>
<name>A0AAW8Q077_VIBPH</name>
<evidence type="ECO:0000313" key="2">
    <source>
        <dbReference type="Proteomes" id="UP001253193"/>
    </source>
</evidence>
<sequence>MITKKLKDAILNCKYHHGTLFGLVFPCREIITKKNKSVDVWTIRVGSKKFSPKSYNAGSYRTVSAYQTESEDKFKKMIQLLTEEYGSNILQFDAFDEFECKSVDKSLFNFLCNKN</sequence>
<dbReference type="RefSeq" id="WP_311020082.1">
    <property type="nucleotide sequence ID" value="NZ_JAUHGG010000003.1"/>
</dbReference>
<gene>
    <name evidence="1" type="ORF">QX249_11105</name>
</gene>
<dbReference type="EMBL" id="JAUHGG010000003">
    <property type="protein sequence ID" value="MDS1821211.1"/>
    <property type="molecule type" value="Genomic_DNA"/>
</dbReference>
<accession>A0AAW8Q077</accession>
<dbReference type="AlphaFoldDB" id="A0AAW8Q077"/>